<dbReference type="OrthoDB" id="9787988at2"/>
<name>A0A1I2V0Y6_9SPHI</name>
<organism evidence="5 6">
    <name type="scientific">Pedobacter insulae</name>
    <dbReference type="NCBI Taxonomy" id="414048"/>
    <lineage>
        <taxon>Bacteria</taxon>
        <taxon>Pseudomonadati</taxon>
        <taxon>Bacteroidota</taxon>
        <taxon>Sphingobacteriia</taxon>
        <taxon>Sphingobacteriales</taxon>
        <taxon>Sphingobacteriaceae</taxon>
        <taxon>Pedobacter</taxon>
    </lineage>
</organism>
<keyword evidence="3" id="KW-0804">Transcription</keyword>
<dbReference type="PROSITE" id="PS00041">
    <property type="entry name" value="HTH_ARAC_FAMILY_1"/>
    <property type="match status" value="1"/>
</dbReference>
<evidence type="ECO:0000313" key="6">
    <source>
        <dbReference type="Proteomes" id="UP000199666"/>
    </source>
</evidence>
<dbReference type="SMART" id="SM00342">
    <property type="entry name" value="HTH_ARAC"/>
    <property type="match status" value="1"/>
</dbReference>
<dbReference type="AlphaFoldDB" id="A0A1I2V0Y6"/>
<dbReference type="PANTHER" id="PTHR43280:SF2">
    <property type="entry name" value="HTH-TYPE TRANSCRIPTIONAL REGULATOR EXSA"/>
    <property type="match status" value="1"/>
</dbReference>
<evidence type="ECO:0000313" key="5">
    <source>
        <dbReference type="EMBL" id="SFG82810.1"/>
    </source>
</evidence>
<dbReference type="InterPro" id="IPR018062">
    <property type="entry name" value="HTH_AraC-typ_CS"/>
</dbReference>
<dbReference type="SUPFAM" id="SSF46689">
    <property type="entry name" value="Homeodomain-like"/>
    <property type="match status" value="1"/>
</dbReference>
<dbReference type="STRING" id="414048.SAMN04489864_102441"/>
<keyword evidence="6" id="KW-1185">Reference proteome</keyword>
<protein>
    <submittedName>
        <fullName evidence="5">AraC-type DNA-binding protein</fullName>
    </submittedName>
</protein>
<dbReference type="GO" id="GO:0043565">
    <property type="term" value="F:sequence-specific DNA binding"/>
    <property type="evidence" value="ECO:0007669"/>
    <property type="project" value="InterPro"/>
</dbReference>
<dbReference type="InterPro" id="IPR014710">
    <property type="entry name" value="RmlC-like_jellyroll"/>
</dbReference>
<dbReference type="PROSITE" id="PS01124">
    <property type="entry name" value="HTH_ARAC_FAMILY_2"/>
    <property type="match status" value="1"/>
</dbReference>
<dbReference type="Proteomes" id="UP000199666">
    <property type="component" value="Unassembled WGS sequence"/>
</dbReference>
<sequence length="301" mass="34071">MKVLPFTMLVPDDKSVISEQIELPHFYQYLHRHDEWQITWVQEGEGTLLAGNNMHSFSAGDIFLIGANLPHLFKSNPEYFMSDKKKTIRACSLYFNPTGILKSLFSLPEMGAVNGFLSNHKHGFKIPSKYEKEIAAKIVAVHSSSGTDVLFSFIQFLNSLQNIDTNLEALCSEVYSSDISENEGRRLSNILNFIMRNYNNQITLEDVANAAYMTPQAFCRYFKKHTGHTFISFLNEVRINDACKSLISGQKADCISGVAYKAGFNSITNFNRVFKSIIGKSPRVYMDTYNNVSKVKMVAYS</sequence>
<dbReference type="Pfam" id="PF02311">
    <property type="entry name" value="AraC_binding"/>
    <property type="match status" value="1"/>
</dbReference>
<dbReference type="InterPro" id="IPR003313">
    <property type="entry name" value="AraC-bd"/>
</dbReference>
<evidence type="ECO:0000256" key="2">
    <source>
        <dbReference type="ARBA" id="ARBA00023125"/>
    </source>
</evidence>
<reference evidence="5 6" key="1">
    <citation type="submission" date="2016-10" db="EMBL/GenBank/DDBJ databases">
        <authorList>
            <person name="de Groot N.N."/>
        </authorList>
    </citation>
    <scope>NUCLEOTIDE SEQUENCE [LARGE SCALE GENOMIC DNA]</scope>
    <source>
        <strain evidence="5 6">DSM 18684</strain>
    </source>
</reference>
<dbReference type="InterPro" id="IPR011051">
    <property type="entry name" value="RmlC_Cupin_sf"/>
</dbReference>
<dbReference type="PANTHER" id="PTHR43280">
    <property type="entry name" value="ARAC-FAMILY TRANSCRIPTIONAL REGULATOR"/>
    <property type="match status" value="1"/>
</dbReference>
<dbReference type="SUPFAM" id="SSF51182">
    <property type="entry name" value="RmlC-like cupins"/>
    <property type="match status" value="1"/>
</dbReference>
<dbReference type="InterPro" id="IPR018060">
    <property type="entry name" value="HTH_AraC"/>
</dbReference>
<proteinExistence type="predicted"/>
<dbReference type="GO" id="GO:0003700">
    <property type="term" value="F:DNA-binding transcription factor activity"/>
    <property type="evidence" value="ECO:0007669"/>
    <property type="project" value="InterPro"/>
</dbReference>
<dbReference type="EMBL" id="FOPP01000002">
    <property type="protein sequence ID" value="SFG82810.1"/>
    <property type="molecule type" value="Genomic_DNA"/>
</dbReference>
<dbReference type="Gene3D" id="2.60.120.10">
    <property type="entry name" value="Jelly Rolls"/>
    <property type="match status" value="1"/>
</dbReference>
<dbReference type="Gene3D" id="1.10.10.60">
    <property type="entry name" value="Homeodomain-like"/>
    <property type="match status" value="2"/>
</dbReference>
<dbReference type="RefSeq" id="WP_090992463.1">
    <property type="nucleotide sequence ID" value="NZ_FOPP01000002.1"/>
</dbReference>
<evidence type="ECO:0000256" key="1">
    <source>
        <dbReference type="ARBA" id="ARBA00023015"/>
    </source>
</evidence>
<dbReference type="InterPro" id="IPR009057">
    <property type="entry name" value="Homeodomain-like_sf"/>
</dbReference>
<gene>
    <name evidence="5" type="ORF">SAMN04489864_102441</name>
</gene>
<keyword evidence="2 5" id="KW-0238">DNA-binding</keyword>
<evidence type="ECO:0000256" key="3">
    <source>
        <dbReference type="ARBA" id="ARBA00023163"/>
    </source>
</evidence>
<dbReference type="Pfam" id="PF12833">
    <property type="entry name" value="HTH_18"/>
    <property type="match status" value="1"/>
</dbReference>
<feature type="domain" description="HTH araC/xylS-type" evidence="4">
    <location>
        <begin position="188"/>
        <end position="288"/>
    </location>
</feature>
<evidence type="ECO:0000259" key="4">
    <source>
        <dbReference type="PROSITE" id="PS01124"/>
    </source>
</evidence>
<keyword evidence="1" id="KW-0805">Transcription regulation</keyword>
<accession>A0A1I2V0Y6</accession>